<accession>A0AAW5A251</accession>
<dbReference type="SUPFAM" id="SSF53474">
    <property type="entry name" value="alpha/beta-Hydrolases"/>
    <property type="match status" value="1"/>
</dbReference>
<dbReference type="InterPro" id="IPR029058">
    <property type="entry name" value="AB_hydrolase_fold"/>
</dbReference>
<dbReference type="Proteomes" id="UP000814172">
    <property type="component" value="Unassembled WGS sequence"/>
</dbReference>
<dbReference type="AlphaFoldDB" id="A0AAW5A251"/>
<keyword evidence="2" id="KW-1185">Reference proteome</keyword>
<gene>
    <name evidence="1" type="ORF">GIW75_11800</name>
</gene>
<evidence type="ECO:0000313" key="2">
    <source>
        <dbReference type="Proteomes" id="UP000814172"/>
    </source>
</evidence>
<dbReference type="EMBL" id="WKEW01000031">
    <property type="protein sequence ID" value="MCF5057638.1"/>
    <property type="molecule type" value="Genomic_DNA"/>
</dbReference>
<protein>
    <recommendedName>
        <fullName evidence="3">Alpha/beta hydrolase</fullName>
    </recommendedName>
</protein>
<name>A0AAW5A251_9PSED</name>
<reference evidence="1 2" key="1">
    <citation type="submission" date="2019-11" db="EMBL/GenBank/DDBJ databases">
        <title>Epiphytic Pseudomonas syringae from cherry orchards.</title>
        <authorList>
            <person name="Hulin M.T."/>
        </authorList>
    </citation>
    <scope>NUCLEOTIDE SEQUENCE [LARGE SCALE GENOMIC DNA]</scope>
    <source>
        <strain evidence="1 2">PA-6-9F</strain>
    </source>
</reference>
<proteinExistence type="predicted"/>
<dbReference type="RefSeq" id="WP_236299606.1">
    <property type="nucleotide sequence ID" value="NZ_WKEB01000082.1"/>
</dbReference>
<organism evidence="1 2">
    <name type="scientific">Pseudomonas proteolytica</name>
    <dbReference type="NCBI Taxonomy" id="219574"/>
    <lineage>
        <taxon>Bacteria</taxon>
        <taxon>Pseudomonadati</taxon>
        <taxon>Pseudomonadota</taxon>
        <taxon>Gammaproteobacteria</taxon>
        <taxon>Pseudomonadales</taxon>
        <taxon>Pseudomonadaceae</taxon>
        <taxon>Pseudomonas</taxon>
    </lineage>
</organism>
<evidence type="ECO:0000313" key="1">
    <source>
        <dbReference type="EMBL" id="MCF5057638.1"/>
    </source>
</evidence>
<dbReference type="Gene3D" id="3.40.50.1820">
    <property type="entry name" value="alpha/beta hydrolase"/>
    <property type="match status" value="1"/>
</dbReference>
<sequence>METSTIFIPCFAGIKDKRPAAGIYVGWRGESIKSRTVLGFLPSYGLIFWGRKDTAHDIGNAGAVAELIRTLSDIRSHNPDSRLLIIGHSFGGAMLYSAMSDAIAEQIRRDCQRRANYTPVADLVVLVNPAFEAMRLRPLYSFARGFWFGFDLVRDWRFVSRFWIRAFIF</sequence>
<comment type="caution">
    <text evidence="1">The sequence shown here is derived from an EMBL/GenBank/DDBJ whole genome shotgun (WGS) entry which is preliminary data.</text>
</comment>
<evidence type="ECO:0008006" key="3">
    <source>
        <dbReference type="Google" id="ProtNLM"/>
    </source>
</evidence>